<dbReference type="GO" id="GO:0031201">
    <property type="term" value="C:SNARE complex"/>
    <property type="evidence" value="ECO:0007669"/>
    <property type="project" value="InterPro"/>
</dbReference>
<organism evidence="8 9">
    <name type="scientific">Adiantum capillus-veneris</name>
    <name type="common">Maidenhair fern</name>
    <dbReference type="NCBI Taxonomy" id="13818"/>
    <lineage>
        <taxon>Eukaryota</taxon>
        <taxon>Viridiplantae</taxon>
        <taxon>Streptophyta</taxon>
        <taxon>Embryophyta</taxon>
        <taxon>Tracheophyta</taxon>
        <taxon>Polypodiopsida</taxon>
        <taxon>Polypodiidae</taxon>
        <taxon>Polypodiales</taxon>
        <taxon>Pteridineae</taxon>
        <taxon>Pteridaceae</taxon>
        <taxon>Vittarioideae</taxon>
        <taxon>Adiantum</taxon>
    </lineage>
</organism>
<evidence type="ECO:0000256" key="2">
    <source>
        <dbReference type="ARBA" id="ARBA00009480"/>
    </source>
</evidence>
<name>A0A9D4UFK7_ADICA</name>
<evidence type="ECO:0000313" key="9">
    <source>
        <dbReference type="Proteomes" id="UP000886520"/>
    </source>
</evidence>
<keyword evidence="4" id="KW-0653">Protein transport</keyword>
<evidence type="ECO:0000256" key="5">
    <source>
        <dbReference type="ARBA" id="ARBA00023136"/>
    </source>
</evidence>
<keyword evidence="3" id="KW-0813">Transport</keyword>
<dbReference type="SMART" id="SM00397">
    <property type="entry name" value="t_SNARE"/>
    <property type="match status" value="1"/>
</dbReference>
<dbReference type="Gene3D" id="1.20.5.110">
    <property type="match status" value="2"/>
</dbReference>
<evidence type="ECO:0000256" key="3">
    <source>
        <dbReference type="ARBA" id="ARBA00022448"/>
    </source>
</evidence>
<proteinExistence type="inferred from homology"/>
<evidence type="ECO:0000256" key="4">
    <source>
        <dbReference type="ARBA" id="ARBA00022927"/>
    </source>
</evidence>
<dbReference type="GO" id="GO:0005886">
    <property type="term" value="C:plasma membrane"/>
    <property type="evidence" value="ECO:0007669"/>
    <property type="project" value="TreeGrafter"/>
</dbReference>
<dbReference type="PROSITE" id="PS50192">
    <property type="entry name" value="T_SNARE"/>
    <property type="match status" value="1"/>
</dbReference>
<dbReference type="InterPro" id="IPR044766">
    <property type="entry name" value="NPSN/SNAP25-like_N_SNARE"/>
</dbReference>
<feature type="domain" description="T-SNARE coiled-coil homology" evidence="7">
    <location>
        <begin position="506"/>
        <end position="568"/>
    </location>
</feature>
<reference evidence="8" key="1">
    <citation type="submission" date="2021-01" db="EMBL/GenBank/DDBJ databases">
        <title>Adiantum capillus-veneris genome.</title>
        <authorList>
            <person name="Fang Y."/>
            <person name="Liao Q."/>
        </authorList>
    </citation>
    <scope>NUCLEOTIDE SEQUENCE</scope>
    <source>
        <strain evidence="8">H3</strain>
        <tissue evidence="8">Leaf</tissue>
    </source>
</reference>
<dbReference type="CDD" id="cd15861">
    <property type="entry name" value="SNARE_SNAP25N_23N_29N_SEC9N"/>
    <property type="match status" value="1"/>
</dbReference>
<dbReference type="InterPro" id="IPR000727">
    <property type="entry name" value="T_SNARE_dom"/>
</dbReference>
<feature type="region of interest" description="Disordered" evidence="6">
    <location>
        <begin position="1"/>
        <end position="20"/>
    </location>
</feature>
<comment type="subcellular location">
    <subcellularLocation>
        <location evidence="1">Membrane</location>
    </subcellularLocation>
</comment>
<dbReference type="PANTHER" id="PTHR19305">
    <property type="entry name" value="SYNAPTOSOMAL ASSOCIATED PROTEIN"/>
    <property type="match status" value="1"/>
</dbReference>
<dbReference type="SUPFAM" id="SSF58038">
    <property type="entry name" value="SNARE fusion complex"/>
    <property type="match status" value="2"/>
</dbReference>
<keyword evidence="9" id="KW-1185">Reference proteome</keyword>
<gene>
    <name evidence="8" type="ORF">GOP47_0017428</name>
</gene>
<dbReference type="OrthoDB" id="19261at2759"/>
<evidence type="ECO:0000256" key="1">
    <source>
        <dbReference type="ARBA" id="ARBA00004370"/>
    </source>
</evidence>
<dbReference type="Proteomes" id="UP000886520">
    <property type="component" value="Chromosome 17"/>
</dbReference>
<dbReference type="AlphaFoldDB" id="A0A9D4UFK7"/>
<dbReference type="GO" id="GO:0015031">
    <property type="term" value="P:protein transport"/>
    <property type="evidence" value="ECO:0007669"/>
    <property type="project" value="UniProtKB-KW"/>
</dbReference>
<dbReference type="GO" id="GO:0005484">
    <property type="term" value="F:SNAP receptor activity"/>
    <property type="evidence" value="ECO:0007669"/>
    <property type="project" value="InterPro"/>
</dbReference>
<dbReference type="PANTHER" id="PTHR19305:SF9">
    <property type="entry name" value="SYNAPTOSOMAL-ASSOCIATED PROTEIN 29"/>
    <property type="match status" value="1"/>
</dbReference>
<keyword evidence="5" id="KW-0472">Membrane</keyword>
<protein>
    <recommendedName>
        <fullName evidence="7">t-SNARE coiled-coil homology domain-containing protein</fullName>
    </recommendedName>
</protein>
<comment type="caution">
    <text evidence="8">The sequence shown here is derived from an EMBL/GenBank/DDBJ whole genome shotgun (WGS) entry which is preliminary data.</text>
</comment>
<comment type="similarity">
    <text evidence="2">Belongs to the SNAP-25 family.</text>
</comment>
<evidence type="ECO:0000313" key="8">
    <source>
        <dbReference type="EMBL" id="KAI5066900.1"/>
    </source>
</evidence>
<accession>A0A9D4UFK7</accession>
<dbReference type="EMBL" id="JABFUD020000017">
    <property type="protein sequence ID" value="KAI5066900.1"/>
    <property type="molecule type" value="Genomic_DNA"/>
</dbReference>
<sequence length="570" mass="63688">MLPSPSSNPGAPHPPSSQLHGASIAERHASRPFHPHPIRKRRLRMSLCSRETRPPSAPVKVSRHQIRANPVANARLNRHHQRAHAGFCQSPTSDLSHGKMGTHRKLRRHGVHAHYHNSPHRSSYHDQNGLIFDKWNREDDVGRAGNGFLDSDNFPDSRKASHSAGMGMLLNHTSIVLPCFEGLATTKHMLQVLKLREKKNEIPKTVPYKPMCNRPSNAAMDDLNENDVSHSIAHRKPHKQHFTASEDDESAKCRSSLSSEQSSLFLYDGIFYHTPKRRLPANALRRSSKLEACKKGPACTIETPHTRRLNRKSNADLFHKQKVSFHNSNDFATFPGHERSELCDGLSLPQSAAGCEVGNNLKASQSLDILEHFAVRESAGTTEGIKNCVHIAENINSMVANTLNLLHHQGEQTRKAHEYTVEIDENLSAGEKILGSFGGLFSKTWKPVKTRAINGPQNANPRHSVSDEKPNLGPLDPGRAFLKSHPGKPHSELPTKLQLPWQAKVKIEEREQDDALTDLSNIVSDLKKISLDMGSELSRQTEAMDPFQDEVVELSQRLKRANFRGRLLLA</sequence>
<evidence type="ECO:0000256" key="6">
    <source>
        <dbReference type="SAM" id="MobiDB-lite"/>
    </source>
</evidence>
<dbReference type="CDD" id="cd15841">
    <property type="entry name" value="SNARE_Qc"/>
    <property type="match status" value="1"/>
</dbReference>
<feature type="region of interest" description="Disordered" evidence="6">
    <location>
        <begin position="451"/>
        <end position="476"/>
    </location>
</feature>
<evidence type="ECO:0000259" key="7">
    <source>
        <dbReference type="PROSITE" id="PS50192"/>
    </source>
</evidence>